<protein>
    <recommendedName>
        <fullName evidence="2">Alkyl hydroperoxide reductase subunit C/ Thiol specific antioxidant domain-containing protein</fullName>
    </recommendedName>
</protein>
<accession>A0A6J4H726</accession>
<name>A0A6J4H726_9PSEU</name>
<proteinExistence type="predicted"/>
<sequence length="124" mass="13502">MQDALAEAGVEAVAVGFSPPDALAPLAGHLGWRGRFLADTERRLYRDLGLGRAPWWRVYSPGTIAIYVRAARRGRRGTAAVEDTRQLGGDALVREGRAVARWNPRSPDDRVPADELAAAALGRW</sequence>
<evidence type="ECO:0008006" key="2">
    <source>
        <dbReference type="Google" id="ProtNLM"/>
    </source>
</evidence>
<dbReference type="InterPro" id="IPR032801">
    <property type="entry name" value="PXL2A/B/C"/>
</dbReference>
<dbReference type="AlphaFoldDB" id="A0A6J4H726"/>
<organism evidence="1">
    <name type="scientific">uncultured Actinomycetospora sp</name>
    <dbReference type="NCBI Taxonomy" id="1135996"/>
    <lineage>
        <taxon>Bacteria</taxon>
        <taxon>Bacillati</taxon>
        <taxon>Actinomycetota</taxon>
        <taxon>Actinomycetes</taxon>
        <taxon>Pseudonocardiales</taxon>
        <taxon>Pseudonocardiaceae</taxon>
        <taxon>Actinomycetospora</taxon>
        <taxon>environmental samples</taxon>
    </lineage>
</organism>
<dbReference type="EMBL" id="CADCTH010000040">
    <property type="protein sequence ID" value="CAA9215172.1"/>
    <property type="molecule type" value="Genomic_DNA"/>
</dbReference>
<reference evidence="1" key="1">
    <citation type="submission" date="2020-02" db="EMBL/GenBank/DDBJ databases">
        <authorList>
            <person name="Meier V. D."/>
        </authorList>
    </citation>
    <scope>NUCLEOTIDE SEQUENCE</scope>
    <source>
        <strain evidence="1">AVDCRST_MAG54</strain>
    </source>
</reference>
<gene>
    <name evidence="1" type="ORF">AVDCRST_MAG54-300</name>
</gene>
<dbReference type="Pfam" id="PF13911">
    <property type="entry name" value="AhpC-TSA_2"/>
    <property type="match status" value="1"/>
</dbReference>
<evidence type="ECO:0000313" key="1">
    <source>
        <dbReference type="EMBL" id="CAA9215172.1"/>
    </source>
</evidence>